<dbReference type="AlphaFoldDB" id="A0A9E2P259"/>
<protein>
    <submittedName>
        <fullName evidence="2">Uncharacterized protein</fullName>
    </submittedName>
</protein>
<gene>
    <name evidence="2" type="ORF">H9789_11830</name>
</gene>
<reference evidence="2" key="1">
    <citation type="journal article" date="2021" name="PeerJ">
        <title>Extensive microbial diversity within the chicken gut microbiome revealed by metagenomics and culture.</title>
        <authorList>
            <person name="Gilroy R."/>
            <person name="Ravi A."/>
            <person name="Getino M."/>
            <person name="Pursley I."/>
            <person name="Horton D.L."/>
            <person name="Alikhan N.F."/>
            <person name="Baker D."/>
            <person name="Gharbi K."/>
            <person name="Hall N."/>
            <person name="Watson M."/>
            <person name="Adriaenssens E.M."/>
            <person name="Foster-Nyarko E."/>
            <person name="Jarju S."/>
            <person name="Secka A."/>
            <person name="Antonio M."/>
            <person name="Oren A."/>
            <person name="Chaudhuri R.R."/>
            <person name="La Ragione R."/>
            <person name="Hildebrand F."/>
            <person name="Pallen M.J."/>
        </authorList>
    </citation>
    <scope>NUCLEOTIDE SEQUENCE</scope>
    <source>
        <strain evidence="2">G3-2149</strain>
    </source>
</reference>
<dbReference type="EMBL" id="JAHLFU010000239">
    <property type="protein sequence ID" value="MBU3854478.1"/>
    <property type="molecule type" value="Genomic_DNA"/>
</dbReference>
<evidence type="ECO:0000313" key="2">
    <source>
        <dbReference type="EMBL" id="MBU3854478.1"/>
    </source>
</evidence>
<dbReference type="Proteomes" id="UP000823865">
    <property type="component" value="Unassembled WGS sequence"/>
</dbReference>
<evidence type="ECO:0000313" key="3">
    <source>
        <dbReference type="Proteomes" id="UP000823865"/>
    </source>
</evidence>
<name>A0A9E2P259_9BACT</name>
<sequence length="140" mass="16757">MMNEEEKQKLNKRLEKTLEDNRIAREEFRKSLMKLDETIELLRKKSGYTKESIENHKYDYQAWEKERIRTHMNQISMEKRRADIIAALMGQYACIRSTVALTNPDFGKILKIMKMEHTDENIYYIGNIANSLLKIIRNEE</sequence>
<organism evidence="2 3">
    <name type="scientific">Candidatus Paraprevotella stercoravium</name>
    <dbReference type="NCBI Taxonomy" id="2838725"/>
    <lineage>
        <taxon>Bacteria</taxon>
        <taxon>Pseudomonadati</taxon>
        <taxon>Bacteroidota</taxon>
        <taxon>Bacteroidia</taxon>
        <taxon>Bacteroidales</taxon>
        <taxon>Prevotellaceae</taxon>
        <taxon>Paraprevotella</taxon>
    </lineage>
</organism>
<proteinExistence type="predicted"/>
<comment type="caution">
    <text evidence="2">The sequence shown here is derived from an EMBL/GenBank/DDBJ whole genome shotgun (WGS) entry which is preliminary data.</text>
</comment>
<accession>A0A9E2P259</accession>
<evidence type="ECO:0000256" key="1">
    <source>
        <dbReference type="SAM" id="Coils"/>
    </source>
</evidence>
<reference evidence="2" key="2">
    <citation type="submission" date="2021-04" db="EMBL/GenBank/DDBJ databases">
        <authorList>
            <person name="Gilroy R."/>
        </authorList>
    </citation>
    <scope>NUCLEOTIDE SEQUENCE</scope>
    <source>
        <strain evidence="2">G3-2149</strain>
    </source>
</reference>
<feature type="coiled-coil region" evidence="1">
    <location>
        <begin position="7"/>
        <end position="45"/>
    </location>
</feature>
<keyword evidence="1" id="KW-0175">Coiled coil</keyword>